<dbReference type="AlphaFoldDB" id="A0A4Z0H196"/>
<organism evidence="1 2">
    <name type="scientific">Halobacillus salinus</name>
    <dbReference type="NCBI Taxonomy" id="192814"/>
    <lineage>
        <taxon>Bacteria</taxon>
        <taxon>Bacillati</taxon>
        <taxon>Bacillota</taxon>
        <taxon>Bacilli</taxon>
        <taxon>Bacillales</taxon>
        <taxon>Bacillaceae</taxon>
        <taxon>Halobacillus</taxon>
    </lineage>
</organism>
<protein>
    <recommendedName>
        <fullName evidence="3">Glycolipid-binding domain-containing protein</fullName>
    </recommendedName>
</protein>
<evidence type="ECO:0000313" key="2">
    <source>
        <dbReference type="Proteomes" id="UP000297982"/>
    </source>
</evidence>
<reference evidence="1 2" key="1">
    <citation type="journal article" date="2003" name="Int. J. Syst. Evol. Microbiol.">
        <title>Halobacillus salinus sp. nov., isolated from a salt lake on the coast of the East Sea in Korea.</title>
        <authorList>
            <person name="Yoon J.H."/>
            <person name="Kang K.H."/>
            <person name="Park Y.H."/>
        </authorList>
    </citation>
    <scope>NUCLEOTIDE SEQUENCE [LARGE SCALE GENOMIC DNA]</scope>
    <source>
        <strain evidence="1 2">HSL-3</strain>
    </source>
</reference>
<dbReference type="EMBL" id="SRJC01000001">
    <property type="protein sequence ID" value="TGB03627.1"/>
    <property type="molecule type" value="Genomic_DNA"/>
</dbReference>
<gene>
    <name evidence="1" type="ORF">E4663_01075</name>
</gene>
<proteinExistence type="predicted"/>
<name>A0A4Z0H196_9BACI</name>
<evidence type="ECO:0000313" key="1">
    <source>
        <dbReference type="EMBL" id="TGB03627.1"/>
    </source>
</evidence>
<accession>A0A4Z0H196</accession>
<comment type="caution">
    <text evidence="1">The sequence shown here is derived from an EMBL/GenBank/DDBJ whole genome shotgun (WGS) entry which is preliminary data.</text>
</comment>
<dbReference type="SUPFAM" id="SSF159275">
    <property type="entry name" value="PA1994-like"/>
    <property type="match status" value="1"/>
</dbReference>
<sequence>MVRSDLLNKKVFWERKEHTGAEFLSITQNDSNIIAEGVVLFTTEVDAYKFAYKVVTDSRWFTKSIEIINLELNEKFCLHSNLKGKWYVNNNELSDMDGMIDIDISVTPFSNTLPINRFKWEQGQERNFNMLYIDVPSLELMKLEQIYKFKGSTEDGSRKFQYKCRNYETVVTVDQDGLIIEYPEAFIRRY</sequence>
<evidence type="ECO:0008006" key="3">
    <source>
        <dbReference type="Google" id="ProtNLM"/>
    </source>
</evidence>
<dbReference type="InterPro" id="IPR009467">
    <property type="entry name" value="Glycolipid-bd_prot_put"/>
</dbReference>
<dbReference type="Proteomes" id="UP000297982">
    <property type="component" value="Unassembled WGS sequence"/>
</dbReference>
<keyword evidence="2" id="KW-1185">Reference proteome</keyword>
<dbReference type="Pfam" id="PF06475">
    <property type="entry name" value="Glycolipid_bind"/>
    <property type="match status" value="1"/>
</dbReference>